<evidence type="ECO:0000256" key="2">
    <source>
        <dbReference type="ARBA" id="ARBA00022617"/>
    </source>
</evidence>
<dbReference type="GO" id="GO:0005506">
    <property type="term" value="F:iron ion binding"/>
    <property type="evidence" value="ECO:0007669"/>
    <property type="project" value="InterPro"/>
</dbReference>
<dbReference type="Pfam" id="PF00067">
    <property type="entry name" value="p450"/>
    <property type="match status" value="1"/>
</dbReference>
<comment type="caution">
    <text evidence="9">The sequence shown here is derived from an EMBL/GenBank/DDBJ whole genome shotgun (WGS) entry which is preliminary data.</text>
</comment>
<dbReference type="InterPro" id="IPR001128">
    <property type="entry name" value="Cyt_P450"/>
</dbReference>
<comment type="similarity">
    <text evidence="1 7">Belongs to the cytochrome P450 family.</text>
</comment>
<dbReference type="SUPFAM" id="SSF48264">
    <property type="entry name" value="Cytochrome P450"/>
    <property type="match status" value="1"/>
</dbReference>
<protein>
    <submittedName>
        <fullName evidence="9">Cytochrome P450</fullName>
    </submittedName>
</protein>
<sequence length="403" mass="44860">MSTCPMHETPPTYPFGNRPSVLDAPIELRGLRERPAVRVTLPSGDPGWVVTRYEDIRVLLSDPRLHRDRSSEDLPRITKDNSMFQDPNVSLDPPEHPRMRRLVTKALSAARVEKMRPHVQALVDELLDAMEAAGPTADLAEALAFPLGIRTLCGLLGVPPEDQKDFRLWTDAYLSVNRYTAEEVGRYRGELFGYIQRLVAAKREQPGDDLISSLIAVRDEDESRLGEYELLYWVQGLLMGGYESTANHLSAAIVTLLAHPEELAKVRRDPSLVPAAVEELLRYQVLFSQLAAVRYTSADIEVGGTTIPAGSAVFLALESANRDEQVFKEPEALRVDRDDNKHLSFSAGPHFCAGSALARMELQTALGTLLRRYPDLRLTVPAQELTRNTGVLVEGFTEVPVTW</sequence>
<dbReference type="RefSeq" id="WP_229915185.1">
    <property type="nucleotide sequence ID" value="NZ_BNBE01000001.1"/>
</dbReference>
<dbReference type="EMBL" id="BNBE01000001">
    <property type="protein sequence ID" value="GHF81442.1"/>
    <property type="molecule type" value="Genomic_DNA"/>
</dbReference>
<evidence type="ECO:0000256" key="4">
    <source>
        <dbReference type="ARBA" id="ARBA00023002"/>
    </source>
</evidence>
<evidence type="ECO:0000256" key="3">
    <source>
        <dbReference type="ARBA" id="ARBA00022723"/>
    </source>
</evidence>
<dbReference type="PROSITE" id="PS00086">
    <property type="entry name" value="CYTOCHROME_P450"/>
    <property type="match status" value="1"/>
</dbReference>
<keyword evidence="4 7" id="KW-0560">Oxidoreductase</keyword>
<reference evidence="9" key="2">
    <citation type="submission" date="2020-09" db="EMBL/GenBank/DDBJ databases">
        <authorList>
            <person name="Sun Q."/>
            <person name="Ohkuma M."/>
        </authorList>
    </citation>
    <scope>NUCLEOTIDE SEQUENCE</scope>
    <source>
        <strain evidence="9">JCM 4122</strain>
    </source>
</reference>
<reference evidence="9" key="1">
    <citation type="journal article" date="2014" name="Int. J. Syst. Evol. Microbiol.">
        <title>Complete genome sequence of Corynebacterium casei LMG S-19264T (=DSM 44701T), isolated from a smear-ripened cheese.</title>
        <authorList>
            <consortium name="US DOE Joint Genome Institute (JGI-PGF)"/>
            <person name="Walter F."/>
            <person name="Albersmeier A."/>
            <person name="Kalinowski J."/>
            <person name="Ruckert C."/>
        </authorList>
    </citation>
    <scope>NUCLEOTIDE SEQUENCE</scope>
    <source>
        <strain evidence="9">JCM 4122</strain>
    </source>
</reference>
<dbReference type="PANTHER" id="PTHR46696:SF1">
    <property type="entry name" value="CYTOCHROME P450 YJIB-RELATED"/>
    <property type="match status" value="1"/>
</dbReference>
<dbReference type="AlphaFoldDB" id="A0A919BBV7"/>
<keyword evidence="2 7" id="KW-0349">Heme</keyword>
<evidence type="ECO:0000256" key="8">
    <source>
        <dbReference type="SAM" id="MobiDB-lite"/>
    </source>
</evidence>
<evidence type="ECO:0000313" key="10">
    <source>
        <dbReference type="Proteomes" id="UP000632849"/>
    </source>
</evidence>
<organism evidence="9 10">
    <name type="scientific">Streptomyces filamentosus</name>
    <name type="common">Streptomyces roseosporus</name>
    <dbReference type="NCBI Taxonomy" id="67294"/>
    <lineage>
        <taxon>Bacteria</taxon>
        <taxon>Bacillati</taxon>
        <taxon>Actinomycetota</taxon>
        <taxon>Actinomycetes</taxon>
        <taxon>Kitasatosporales</taxon>
        <taxon>Streptomycetaceae</taxon>
        <taxon>Streptomyces</taxon>
    </lineage>
</organism>
<dbReference type="PANTHER" id="PTHR46696">
    <property type="entry name" value="P450, PUTATIVE (EUROFUNG)-RELATED"/>
    <property type="match status" value="1"/>
</dbReference>
<accession>A0A919BBV7</accession>
<dbReference type="GO" id="GO:0020037">
    <property type="term" value="F:heme binding"/>
    <property type="evidence" value="ECO:0007669"/>
    <property type="project" value="InterPro"/>
</dbReference>
<keyword evidence="10" id="KW-1185">Reference proteome</keyword>
<evidence type="ECO:0000256" key="5">
    <source>
        <dbReference type="ARBA" id="ARBA00023004"/>
    </source>
</evidence>
<dbReference type="InterPro" id="IPR017972">
    <property type="entry name" value="Cyt_P450_CS"/>
</dbReference>
<name>A0A919BBV7_STRFL</name>
<dbReference type="FunFam" id="1.10.630.10:FF:000018">
    <property type="entry name" value="Cytochrome P450 monooxygenase"/>
    <property type="match status" value="1"/>
</dbReference>
<feature type="region of interest" description="Disordered" evidence="8">
    <location>
        <begin position="77"/>
        <end position="96"/>
    </location>
</feature>
<dbReference type="PRINTS" id="PR00385">
    <property type="entry name" value="P450"/>
</dbReference>
<evidence type="ECO:0000313" key="9">
    <source>
        <dbReference type="EMBL" id="GHF81442.1"/>
    </source>
</evidence>
<dbReference type="Proteomes" id="UP000632849">
    <property type="component" value="Unassembled WGS sequence"/>
</dbReference>
<proteinExistence type="inferred from homology"/>
<dbReference type="GO" id="GO:0004497">
    <property type="term" value="F:monooxygenase activity"/>
    <property type="evidence" value="ECO:0007669"/>
    <property type="project" value="UniProtKB-KW"/>
</dbReference>
<gene>
    <name evidence="9" type="ORF">GCM10017667_06470</name>
</gene>
<dbReference type="CDD" id="cd11031">
    <property type="entry name" value="Cyp158A-like"/>
    <property type="match status" value="1"/>
</dbReference>
<keyword evidence="5 7" id="KW-0408">Iron</keyword>
<dbReference type="InterPro" id="IPR036396">
    <property type="entry name" value="Cyt_P450_sf"/>
</dbReference>
<dbReference type="PRINTS" id="PR00359">
    <property type="entry name" value="BP450"/>
</dbReference>
<dbReference type="InterPro" id="IPR002397">
    <property type="entry name" value="Cyt_P450_B"/>
</dbReference>
<keyword evidence="6 7" id="KW-0503">Monooxygenase</keyword>
<dbReference type="GO" id="GO:0016705">
    <property type="term" value="F:oxidoreductase activity, acting on paired donors, with incorporation or reduction of molecular oxygen"/>
    <property type="evidence" value="ECO:0007669"/>
    <property type="project" value="InterPro"/>
</dbReference>
<dbReference type="Gene3D" id="1.10.630.10">
    <property type="entry name" value="Cytochrome P450"/>
    <property type="match status" value="1"/>
</dbReference>
<keyword evidence="3 7" id="KW-0479">Metal-binding</keyword>
<evidence type="ECO:0000256" key="6">
    <source>
        <dbReference type="ARBA" id="ARBA00023033"/>
    </source>
</evidence>
<evidence type="ECO:0000256" key="7">
    <source>
        <dbReference type="RuleBase" id="RU000461"/>
    </source>
</evidence>
<evidence type="ECO:0000256" key="1">
    <source>
        <dbReference type="ARBA" id="ARBA00010617"/>
    </source>
</evidence>